<dbReference type="EMBL" id="MT142367">
    <property type="protein sequence ID" value="QJA79104.1"/>
    <property type="molecule type" value="Genomic_DNA"/>
</dbReference>
<gene>
    <name evidence="1" type="ORF">MM415A00943_0007</name>
    <name evidence="2" type="ORF">MM415B05470_0011</name>
</gene>
<dbReference type="AlphaFoldDB" id="A0A6M3KBS0"/>
<protein>
    <submittedName>
        <fullName evidence="1">Putative transposase</fullName>
    </submittedName>
</protein>
<name>A0A6M3KBS0_9ZZZZ</name>
<evidence type="ECO:0000313" key="2">
    <source>
        <dbReference type="EMBL" id="QJA95340.1"/>
    </source>
</evidence>
<proteinExistence type="predicted"/>
<reference evidence="1" key="1">
    <citation type="submission" date="2020-03" db="EMBL/GenBank/DDBJ databases">
        <title>The deep terrestrial virosphere.</title>
        <authorList>
            <person name="Holmfeldt K."/>
            <person name="Nilsson E."/>
            <person name="Simone D."/>
            <person name="Lopez-Fernandez M."/>
            <person name="Wu X."/>
            <person name="de Brujin I."/>
            <person name="Lundin D."/>
            <person name="Andersson A."/>
            <person name="Bertilsson S."/>
            <person name="Dopson M."/>
        </authorList>
    </citation>
    <scope>NUCLEOTIDE SEQUENCE</scope>
    <source>
        <strain evidence="1">MM415A00943</strain>
        <strain evidence="2">MM415B05470</strain>
    </source>
</reference>
<organism evidence="1">
    <name type="scientific">viral metagenome</name>
    <dbReference type="NCBI Taxonomy" id="1070528"/>
    <lineage>
        <taxon>unclassified sequences</taxon>
        <taxon>metagenomes</taxon>
        <taxon>organismal metagenomes</taxon>
    </lineage>
</organism>
<dbReference type="EMBL" id="MT143306">
    <property type="protein sequence ID" value="QJA95340.1"/>
    <property type="molecule type" value="Genomic_DNA"/>
</dbReference>
<sequence length="45" mass="5062">MSDKPVCPNCKIVMHKAGFGWSGRKKVQRYRCQGCGYTTTKQPGK</sequence>
<accession>A0A6M3KBS0</accession>
<evidence type="ECO:0000313" key="1">
    <source>
        <dbReference type="EMBL" id="QJA79104.1"/>
    </source>
</evidence>